<dbReference type="AlphaFoldDB" id="A0A4R1BEM7"/>
<keyword evidence="1" id="KW-0812">Transmembrane</keyword>
<dbReference type="InterPro" id="IPR036291">
    <property type="entry name" value="NAD(P)-bd_dom_sf"/>
</dbReference>
<protein>
    <submittedName>
        <fullName evidence="2">Inositol-3-phosphate synthase</fullName>
    </submittedName>
</protein>
<feature type="non-terminal residue" evidence="2">
    <location>
        <position position="109"/>
    </location>
</feature>
<accession>A0A4R1BEM7</accession>
<evidence type="ECO:0000313" key="2">
    <source>
        <dbReference type="EMBL" id="TCJ15570.1"/>
    </source>
</evidence>
<dbReference type="Proteomes" id="UP000295244">
    <property type="component" value="Unassembled WGS sequence"/>
</dbReference>
<keyword evidence="3" id="KW-1185">Reference proteome</keyword>
<dbReference type="GO" id="GO:0004512">
    <property type="term" value="F:inositol-3-phosphate synthase activity"/>
    <property type="evidence" value="ECO:0007669"/>
    <property type="project" value="InterPro"/>
</dbReference>
<name>A0A4R1BEM7_9ACTN</name>
<feature type="transmembrane region" description="Helical" evidence="1">
    <location>
        <begin position="14"/>
        <end position="35"/>
    </location>
</feature>
<dbReference type="InterPro" id="IPR002587">
    <property type="entry name" value="Myo-inos-1-P_Synthase"/>
</dbReference>
<comment type="caution">
    <text evidence="2">The sequence shown here is derived from an EMBL/GenBank/DDBJ whole genome shotgun (WGS) entry which is preliminary data.</text>
</comment>
<proteinExistence type="predicted"/>
<reference evidence="2 3" key="1">
    <citation type="submission" date="2019-03" db="EMBL/GenBank/DDBJ databases">
        <title>Whole genome sequence of a novel Rubrobacter taiwanensis strain, isolated from Yellowstone National Park.</title>
        <authorList>
            <person name="Freed S."/>
            <person name="Ramaley R.F."/>
            <person name="Kyndt J.A."/>
        </authorList>
    </citation>
    <scope>NUCLEOTIDE SEQUENCE [LARGE SCALE GENOMIC DNA]</scope>
    <source>
        <strain evidence="2 3">Yellowstone</strain>
    </source>
</reference>
<evidence type="ECO:0000256" key="1">
    <source>
        <dbReference type="SAM" id="Phobius"/>
    </source>
</evidence>
<dbReference type="Pfam" id="PF07994">
    <property type="entry name" value="NAD_binding_5"/>
    <property type="match status" value="1"/>
</dbReference>
<dbReference type="GO" id="GO:0006021">
    <property type="term" value="P:inositol biosynthetic process"/>
    <property type="evidence" value="ECO:0007669"/>
    <property type="project" value="InterPro"/>
</dbReference>
<keyword evidence="1" id="KW-0472">Membrane</keyword>
<dbReference type="GO" id="GO:0008654">
    <property type="term" value="P:phospholipid biosynthetic process"/>
    <property type="evidence" value="ECO:0007669"/>
    <property type="project" value="InterPro"/>
</dbReference>
<dbReference type="SUPFAM" id="SSF51735">
    <property type="entry name" value="NAD(P)-binding Rossmann-fold domains"/>
    <property type="match status" value="1"/>
</dbReference>
<evidence type="ECO:0000313" key="3">
    <source>
        <dbReference type="Proteomes" id="UP000295244"/>
    </source>
</evidence>
<gene>
    <name evidence="2" type="ORF">E0L93_12125</name>
</gene>
<keyword evidence="1" id="KW-1133">Transmembrane helix</keyword>
<organism evidence="2 3">
    <name type="scientific">Rubrobacter taiwanensis</name>
    <dbReference type="NCBI Taxonomy" id="185139"/>
    <lineage>
        <taxon>Bacteria</taxon>
        <taxon>Bacillati</taxon>
        <taxon>Actinomycetota</taxon>
        <taxon>Rubrobacteria</taxon>
        <taxon>Rubrobacterales</taxon>
        <taxon>Rubrobacteraceae</taxon>
        <taxon>Rubrobacter</taxon>
    </lineage>
</organism>
<dbReference type="Gene3D" id="3.40.50.720">
    <property type="entry name" value="NAD(P)-binding Rossmann-like Domain"/>
    <property type="match status" value="1"/>
</dbReference>
<sequence>MSKGREIREPSGKLGVLLVGMGAVSTAFIAGVELIKRGLGRPVGSLTQMGTIRLGKRTENRVPKIKDFVPLYRLEDLVFGGWDVLPDDAYEAAVTAGVLEKGHLEAVKE</sequence>
<dbReference type="EMBL" id="SKBU01000023">
    <property type="protein sequence ID" value="TCJ15570.1"/>
    <property type="molecule type" value="Genomic_DNA"/>
</dbReference>
<dbReference type="RefSeq" id="WP_207890469.1">
    <property type="nucleotide sequence ID" value="NZ_SKBU01000023.1"/>
</dbReference>